<keyword evidence="8" id="KW-1003">Cell membrane</keyword>
<dbReference type="Gene3D" id="1.10.520.20">
    <property type="entry name" value="N-terminal domain of the delta subunit of the F1F0-ATP synthase"/>
    <property type="match status" value="1"/>
</dbReference>
<evidence type="ECO:0000256" key="3">
    <source>
        <dbReference type="ARBA" id="ARBA00022781"/>
    </source>
</evidence>
<dbReference type="SUPFAM" id="SSF47928">
    <property type="entry name" value="N-terminal domain of the delta subunit of the F1F0-ATP synthase"/>
    <property type="match status" value="1"/>
</dbReference>
<keyword evidence="6 8" id="KW-0139">CF(1)</keyword>
<evidence type="ECO:0000313" key="9">
    <source>
        <dbReference type="EMBL" id="MDM5147208.1"/>
    </source>
</evidence>
<comment type="function">
    <text evidence="8">F(1)F(0) ATP synthase produces ATP from ADP in the presence of a proton or sodium gradient. F-type ATPases consist of two structural domains, F(1) containing the extramembraneous catalytic core and F(0) containing the membrane proton channel, linked together by a central stalk and a peripheral stalk. During catalysis, ATP synthesis in the catalytic domain of F(1) is coupled via a rotary mechanism of the central stalk subunits to proton translocation.</text>
</comment>
<dbReference type="InterPro" id="IPR026015">
    <property type="entry name" value="ATP_synth_OSCP/delta_N_sf"/>
</dbReference>
<evidence type="ECO:0000256" key="7">
    <source>
        <dbReference type="ARBA" id="ARBA00023310"/>
    </source>
</evidence>
<comment type="subcellular location">
    <subcellularLocation>
        <location evidence="8">Cell membrane</location>
        <topology evidence="8">Peripheral membrane protein</topology>
    </subcellularLocation>
    <subcellularLocation>
        <location evidence="1">Membrane</location>
    </subcellularLocation>
</comment>
<evidence type="ECO:0000256" key="6">
    <source>
        <dbReference type="ARBA" id="ARBA00023196"/>
    </source>
</evidence>
<dbReference type="EMBL" id="JANQAO010000001">
    <property type="protein sequence ID" value="MDM5147208.1"/>
    <property type="molecule type" value="Genomic_DNA"/>
</dbReference>
<keyword evidence="4 8" id="KW-0406">Ion transport</keyword>
<evidence type="ECO:0000256" key="8">
    <source>
        <dbReference type="HAMAP-Rule" id="MF_01416"/>
    </source>
</evidence>
<dbReference type="NCBIfam" id="TIGR01145">
    <property type="entry name" value="ATP_synt_delta"/>
    <property type="match status" value="1"/>
</dbReference>
<proteinExistence type="inferred from homology"/>
<keyword evidence="10" id="KW-1185">Reference proteome</keyword>
<reference evidence="9" key="1">
    <citation type="submission" date="2022-08" db="EMBL/GenBank/DDBJ databases">
        <authorList>
            <person name="Dzunkova M."/>
            <person name="La Clair J."/>
            <person name="Tyml T."/>
            <person name="Doud D."/>
            <person name="Schulz F."/>
            <person name="Piquer S."/>
            <person name="Porcel Sanchis D."/>
            <person name="Osborn A."/>
            <person name="Robinson D."/>
            <person name="Louie K.B."/>
            <person name="Bowen B.P."/>
            <person name="Bowers R."/>
            <person name="Lee J."/>
            <person name="Arnau Llombart V."/>
            <person name="Diaz Villanueva W."/>
            <person name="Gosliner T."/>
            <person name="Northen T."/>
            <person name="Cheng J.-F."/>
            <person name="Burkart M.D."/>
            <person name="Woyke T."/>
        </authorList>
    </citation>
    <scope>NUCLEOTIDE SEQUENCE</scope>
    <source>
        <strain evidence="9">Df01</strain>
    </source>
</reference>
<organism evidence="9 10">
    <name type="scientific">Candidatus Doriopsillibacter californiensis</name>
    <dbReference type="NCBI Taxonomy" id="2970740"/>
    <lineage>
        <taxon>Bacteria</taxon>
        <taxon>Pseudomonadati</taxon>
        <taxon>Pseudomonadota</taxon>
        <taxon>Gammaproteobacteria</taxon>
        <taxon>Candidatus Tethybacterales</taxon>
        <taxon>Candidatus Persebacteraceae</taxon>
        <taxon>Candidatus Doriopsillibacter</taxon>
    </lineage>
</organism>
<dbReference type="PANTHER" id="PTHR11910">
    <property type="entry name" value="ATP SYNTHASE DELTA CHAIN"/>
    <property type="match status" value="1"/>
</dbReference>
<dbReference type="HAMAP" id="MF_01416">
    <property type="entry name" value="ATP_synth_delta_bact"/>
    <property type="match status" value="1"/>
</dbReference>
<evidence type="ECO:0000256" key="5">
    <source>
        <dbReference type="ARBA" id="ARBA00023136"/>
    </source>
</evidence>
<dbReference type="PRINTS" id="PR00125">
    <property type="entry name" value="ATPASEDELTA"/>
</dbReference>
<dbReference type="Proteomes" id="UP001168167">
    <property type="component" value="Unassembled WGS sequence"/>
</dbReference>
<evidence type="ECO:0000256" key="4">
    <source>
        <dbReference type="ARBA" id="ARBA00023065"/>
    </source>
</evidence>
<dbReference type="NCBIfam" id="NF004402">
    <property type="entry name" value="PRK05758.2-2"/>
    <property type="match status" value="1"/>
</dbReference>
<comment type="function">
    <text evidence="8">This protein is part of the stalk that links CF(0) to CF(1). It either transmits conformational changes from CF(0) to CF(1) or is implicated in proton conduction.</text>
</comment>
<accession>A0ABT7QKH6</accession>
<dbReference type="Pfam" id="PF00213">
    <property type="entry name" value="OSCP"/>
    <property type="match status" value="1"/>
</dbReference>
<protein>
    <recommendedName>
        <fullName evidence="8">ATP synthase subunit delta</fullName>
    </recommendedName>
    <alternativeName>
        <fullName evidence="8">ATP synthase F(1) sector subunit delta</fullName>
    </alternativeName>
    <alternativeName>
        <fullName evidence="8">F-type ATPase subunit delta</fullName>
        <shortName evidence="8">F-ATPase subunit delta</shortName>
    </alternativeName>
</protein>
<keyword evidence="7 8" id="KW-0066">ATP synthesis</keyword>
<comment type="similarity">
    <text evidence="8">Belongs to the ATPase delta chain family.</text>
</comment>
<sequence>MSDKIARPYAAAAFAHAKETGAVSLWGDMFTALVATEETLQSAISGHTAGENTIAEALIDALDITDSGQRNFLRVLAQNQRLQATAAIAARFEQLRLQDEGISVIRVETAVPMDAAAQRDFDVFLEQWSGSKVRSTYEENSDLLGGVRVYAQDNVLDASIRGRINRLAAALA</sequence>
<gene>
    <name evidence="8" type="primary">atpH</name>
    <name evidence="9" type="ORF">NQX30_02295</name>
</gene>
<keyword evidence="2 8" id="KW-0813">Transport</keyword>
<comment type="caution">
    <text evidence="9">The sequence shown here is derived from an EMBL/GenBank/DDBJ whole genome shotgun (WGS) entry which is preliminary data.</text>
</comment>
<keyword evidence="5 8" id="KW-0472">Membrane</keyword>
<evidence type="ECO:0000313" key="10">
    <source>
        <dbReference type="Proteomes" id="UP001168167"/>
    </source>
</evidence>
<reference evidence="9" key="2">
    <citation type="journal article" date="2023" name="Microbiome">
        <title>Synthase-selected sorting approach identifies a beta-lactone synthase in a nudibranch symbiotic bacterium.</title>
        <authorList>
            <person name="Dzunkova M."/>
            <person name="La Clair J.J."/>
            <person name="Tyml T."/>
            <person name="Doud D."/>
            <person name="Schulz F."/>
            <person name="Piquer-Esteban S."/>
            <person name="Porcel Sanchis D."/>
            <person name="Osborn A."/>
            <person name="Robinson D."/>
            <person name="Louie K.B."/>
            <person name="Bowen B.P."/>
            <person name="Bowers R.M."/>
            <person name="Lee J."/>
            <person name="Arnau V."/>
            <person name="Diaz-Villanueva W."/>
            <person name="Stepanauskas R."/>
            <person name="Gosliner T."/>
            <person name="Date S.V."/>
            <person name="Northen T.R."/>
            <person name="Cheng J.F."/>
            <person name="Burkart M.D."/>
            <person name="Woyke T."/>
        </authorList>
    </citation>
    <scope>NUCLEOTIDE SEQUENCE</scope>
    <source>
        <strain evidence="9">Df01</strain>
    </source>
</reference>
<keyword evidence="3 8" id="KW-0375">Hydrogen ion transport</keyword>
<name>A0ABT7QKH6_9GAMM</name>
<dbReference type="InterPro" id="IPR000711">
    <property type="entry name" value="ATPase_OSCP/dsu"/>
</dbReference>
<evidence type="ECO:0000256" key="1">
    <source>
        <dbReference type="ARBA" id="ARBA00004370"/>
    </source>
</evidence>
<evidence type="ECO:0000256" key="2">
    <source>
        <dbReference type="ARBA" id="ARBA00022448"/>
    </source>
</evidence>